<organism evidence="2 3">
    <name type="scientific">Sphaerotilus hippei</name>
    <dbReference type="NCBI Taxonomy" id="744406"/>
    <lineage>
        <taxon>Bacteria</taxon>
        <taxon>Pseudomonadati</taxon>
        <taxon>Pseudomonadota</taxon>
        <taxon>Betaproteobacteria</taxon>
        <taxon>Burkholderiales</taxon>
        <taxon>Sphaerotilaceae</taxon>
        <taxon>Sphaerotilus</taxon>
    </lineage>
</organism>
<reference evidence="2 3" key="1">
    <citation type="submission" date="2018-05" db="EMBL/GenBank/DDBJ databases">
        <title>Genomic Encyclopedia of Type Strains, Phase IV (KMG-IV): sequencing the most valuable type-strain genomes for metagenomic binning, comparative biology and taxonomic classification.</title>
        <authorList>
            <person name="Goeker M."/>
        </authorList>
    </citation>
    <scope>NUCLEOTIDE SEQUENCE [LARGE SCALE GENOMIC DNA]</scope>
    <source>
        <strain evidence="2 3">DSM 566</strain>
    </source>
</reference>
<dbReference type="Proteomes" id="UP000247811">
    <property type="component" value="Unassembled WGS sequence"/>
</dbReference>
<dbReference type="AlphaFoldDB" id="A0A318GW27"/>
<evidence type="ECO:0000313" key="2">
    <source>
        <dbReference type="EMBL" id="PXW93696.1"/>
    </source>
</evidence>
<keyword evidence="3" id="KW-1185">Reference proteome</keyword>
<name>A0A318GW27_9BURK</name>
<sequence>MNSRKRPRPRAQERDVAEAAPSDSTVLRSAFATLADRWRQEAGPQADESLAEDADIASLPWHLAAPTLQLRKCERFSRLMAEAGWDVQRTRMHYDHDYAREMLSLGHLQGDRDLQRLSLELYRLFDAQAGRH</sequence>
<dbReference type="OrthoDB" id="9157000at2"/>
<dbReference type="EMBL" id="QJJS01000018">
    <property type="protein sequence ID" value="PXW93696.1"/>
    <property type="molecule type" value="Genomic_DNA"/>
</dbReference>
<feature type="region of interest" description="Disordered" evidence="1">
    <location>
        <begin position="1"/>
        <end position="23"/>
    </location>
</feature>
<proteinExistence type="predicted"/>
<dbReference type="RefSeq" id="WP_146219419.1">
    <property type="nucleotide sequence ID" value="NZ_QJJS01000018.1"/>
</dbReference>
<evidence type="ECO:0000313" key="3">
    <source>
        <dbReference type="Proteomes" id="UP000247811"/>
    </source>
</evidence>
<protein>
    <submittedName>
        <fullName evidence="2">Uncharacterized protein</fullName>
    </submittedName>
</protein>
<comment type="caution">
    <text evidence="2">The sequence shown here is derived from an EMBL/GenBank/DDBJ whole genome shotgun (WGS) entry which is preliminary data.</text>
</comment>
<accession>A0A318GW27</accession>
<evidence type="ECO:0000256" key="1">
    <source>
        <dbReference type="SAM" id="MobiDB-lite"/>
    </source>
</evidence>
<gene>
    <name evidence="2" type="ORF">C7444_11865</name>
</gene>